<evidence type="ECO:0000256" key="6">
    <source>
        <dbReference type="ARBA" id="ARBA00022989"/>
    </source>
</evidence>
<feature type="non-terminal residue" evidence="15">
    <location>
        <position position="1"/>
    </location>
</feature>
<sequence>TKVAPILWTTIRVILDLCIVFFLLQILSFLQDYGEYRSRMETRLGGYIPPFPAVALCPVDSAMHSTVKSNETRDELESNEFIGRGNISIDDFLLSCSFKGDDCDILNDFQPMGNGGCFSFNFKLSKVELSHQFAPRSGLSVRLSTPKGGRVRIVVHEQGVVPLPDRFGHDAPAGFVTSIGFRAKNIHRLGTPFGACGYDDIPSFGSRYSQEV</sequence>
<keyword evidence="4 13" id="KW-0894">Sodium channel</keyword>
<evidence type="ECO:0000256" key="2">
    <source>
        <dbReference type="ARBA" id="ARBA00007193"/>
    </source>
</evidence>
<gene>
    <name evidence="15" type="ORF">PENTCL1PPCAC_306</name>
</gene>
<evidence type="ECO:0000256" key="9">
    <source>
        <dbReference type="ARBA" id="ARBA00023136"/>
    </source>
</evidence>
<dbReference type="AlphaFoldDB" id="A0AAV5S646"/>
<keyword evidence="7" id="KW-0915">Sodium</keyword>
<evidence type="ECO:0000313" key="15">
    <source>
        <dbReference type="EMBL" id="GMS78131.1"/>
    </source>
</evidence>
<evidence type="ECO:0000256" key="11">
    <source>
        <dbReference type="ARBA" id="ARBA00023201"/>
    </source>
</evidence>
<accession>A0AAV5S646</accession>
<proteinExistence type="inferred from homology"/>
<evidence type="ECO:0000256" key="1">
    <source>
        <dbReference type="ARBA" id="ARBA00004141"/>
    </source>
</evidence>
<comment type="subcellular location">
    <subcellularLocation>
        <location evidence="1">Membrane</location>
        <topology evidence="1">Multi-pass membrane protein</topology>
    </subcellularLocation>
</comment>
<dbReference type="PANTHER" id="PTHR11690">
    <property type="entry name" value="AMILORIDE-SENSITIVE SODIUM CHANNEL-RELATED"/>
    <property type="match status" value="1"/>
</dbReference>
<feature type="transmembrane region" description="Helical" evidence="14">
    <location>
        <begin position="6"/>
        <end position="30"/>
    </location>
</feature>
<evidence type="ECO:0000256" key="3">
    <source>
        <dbReference type="ARBA" id="ARBA00022448"/>
    </source>
</evidence>
<keyword evidence="5 13" id="KW-0812">Transmembrane</keyword>
<evidence type="ECO:0000256" key="8">
    <source>
        <dbReference type="ARBA" id="ARBA00023065"/>
    </source>
</evidence>
<evidence type="ECO:0000256" key="10">
    <source>
        <dbReference type="ARBA" id="ARBA00023180"/>
    </source>
</evidence>
<keyword evidence="8 13" id="KW-0406">Ion transport</keyword>
<keyword evidence="12 13" id="KW-0407">Ion channel</keyword>
<keyword evidence="6 14" id="KW-1133">Transmembrane helix</keyword>
<dbReference type="GO" id="GO:0005886">
    <property type="term" value="C:plasma membrane"/>
    <property type="evidence" value="ECO:0007669"/>
    <property type="project" value="TreeGrafter"/>
</dbReference>
<dbReference type="PANTHER" id="PTHR11690:SF282">
    <property type="entry name" value="DEGENERIN-LIKE PROTEIN ASIC-1"/>
    <property type="match status" value="1"/>
</dbReference>
<dbReference type="Gene3D" id="2.60.470.10">
    <property type="entry name" value="Acid-sensing ion channels like domains"/>
    <property type="match status" value="1"/>
</dbReference>
<evidence type="ECO:0000256" key="12">
    <source>
        <dbReference type="ARBA" id="ARBA00023303"/>
    </source>
</evidence>
<evidence type="ECO:0000313" key="16">
    <source>
        <dbReference type="Proteomes" id="UP001432027"/>
    </source>
</evidence>
<evidence type="ECO:0000256" key="7">
    <source>
        <dbReference type="ARBA" id="ARBA00023053"/>
    </source>
</evidence>
<evidence type="ECO:0000256" key="13">
    <source>
        <dbReference type="RuleBase" id="RU000679"/>
    </source>
</evidence>
<dbReference type="GO" id="GO:0015280">
    <property type="term" value="F:ligand-gated sodium channel activity"/>
    <property type="evidence" value="ECO:0007669"/>
    <property type="project" value="TreeGrafter"/>
</dbReference>
<keyword evidence="11 13" id="KW-0739">Sodium transport</keyword>
<name>A0AAV5S646_9BILA</name>
<evidence type="ECO:0000256" key="5">
    <source>
        <dbReference type="ARBA" id="ARBA00022692"/>
    </source>
</evidence>
<organism evidence="15 16">
    <name type="scientific">Pristionchus entomophagus</name>
    <dbReference type="NCBI Taxonomy" id="358040"/>
    <lineage>
        <taxon>Eukaryota</taxon>
        <taxon>Metazoa</taxon>
        <taxon>Ecdysozoa</taxon>
        <taxon>Nematoda</taxon>
        <taxon>Chromadorea</taxon>
        <taxon>Rhabditida</taxon>
        <taxon>Rhabditina</taxon>
        <taxon>Diplogasteromorpha</taxon>
        <taxon>Diplogasteroidea</taxon>
        <taxon>Neodiplogasteridae</taxon>
        <taxon>Pristionchus</taxon>
    </lineage>
</organism>
<keyword evidence="16" id="KW-1185">Reference proteome</keyword>
<comment type="similarity">
    <text evidence="2 13">Belongs to the amiloride-sensitive sodium channel (TC 1.A.6) family.</text>
</comment>
<dbReference type="InterPro" id="IPR001873">
    <property type="entry name" value="ENaC"/>
</dbReference>
<dbReference type="Proteomes" id="UP001432027">
    <property type="component" value="Unassembled WGS sequence"/>
</dbReference>
<protein>
    <submittedName>
        <fullName evidence="15">Uncharacterized protein</fullName>
    </submittedName>
</protein>
<evidence type="ECO:0000256" key="14">
    <source>
        <dbReference type="SAM" id="Phobius"/>
    </source>
</evidence>
<keyword evidence="10" id="KW-0325">Glycoprotein</keyword>
<dbReference type="EMBL" id="BTSX01000001">
    <property type="protein sequence ID" value="GMS78131.1"/>
    <property type="molecule type" value="Genomic_DNA"/>
</dbReference>
<keyword evidence="9 14" id="KW-0472">Membrane</keyword>
<comment type="caution">
    <text evidence="15">The sequence shown here is derived from an EMBL/GenBank/DDBJ whole genome shotgun (WGS) entry which is preliminary data.</text>
</comment>
<keyword evidence="3 13" id="KW-0813">Transport</keyword>
<reference evidence="15" key="1">
    <citation type="submission" date="2023-10" db="EMBL/GenBank/DDBJ databases">
        <title>Genome assembly of Pristionchus species.</title>
        <authorList>
            <person name="Yoshida K."/>
            <person name="Sommer R.J."/>
        </authorList>
    </citation>
    <scope>NUCLEOTIDE SEQUENCE</scope>
    <source>
        <strain evidence="15">RS0144</strain>
    </source>
</reference>
<dbReference type="Pfam" id="PF00858">
    <property type="entry name" value="ASC"/>
    <property type="match status" value="1"/>
</dbReference>
<evidence type="ECO:0000256" key="4">
    <source>
        <dbReference type="ARBA" id="ARBA00022461"/>
    </source>
</evidence>
<feature type="non-terminal residue" evidence="15">
    <location>
        <position position="212"/>
    </location>
</feature>